<dbReference type="RefSeq" id="WP_210802653.1">
    <property type="nucleotide sequence ID" value="NZ_JAGQDE010000011.1"/>
</dbReference>
<dbReference type="Proteomes" id="UP000678374">
    <property type="component" value="Unassembled WGS sequence"/>
</dbReference>
<dbReference type="SUPFAM" id="SSF48452">
    <property type="entry name" value="TPR-like"/>
    <property type="match status" value="1"/>
</dbReference>
<dbReference type="EMBL" id="JAGQDE010000011">
    <property type="protein sequence ID" value="MBQ0959974.1"/>
    <property type="molecule type" value="Genomic_DNA"/>
</dbReference>
<evidence type="ECO:0000256" key="1">
    <source>
        <dbReference type="ARBA" id="ARBA00005857"/>
    </source>
</evidence>
<keyword evidence="3" id="KW-0677">Repeat</keyword>
<dbReference type="Gene3D" id="1.25.40.10">
    <property type="entry name" value="Tetratricopeptide repeat domain"/>
    <property type="match status" value="1"/>
</dbReference>
<dbReference type="AlphaFoldDB" id="A0A940YLC0"/>
<dbReference type="InterPro" id="IPR033891">
    <property type="entry name" value="TTC38"/>
</dbReference>
<evidence type="ECO:0000313" key="6">
    <source>
        <dbReference type="EMBL" id="MBQ0959974.1"/>
    </source>
</evidence>
<evidence type="ECO:0000256" key="2">
    <source>
        <dbReference type="ARBA" id="ARBA00019992"/>
    </source>
</evidence>
<comment type="caution">
    <text evidence="6">The sequence shown here is derived from an EMBL/GenBank/DDBJ whole genome shotgun (WGS) entry which is preliminary data.</text>
</comment>
<organism evidence="6 7">
    <name type="scientific">Ideonella aquatica</name>
    <dbReference type="NCBI Taxonomy" id="2824119"/>
    <lineage>
        <taxon>Bacteria</taxon>
        <taxon>Pseudomonadati</taxon>
        <taxon>Pseudomonadota</taxon>
        <taxon>Betaproteobacteria</taxon>
        <taxon>Burkholderiales</taxon>
        <taxon>Sphaerotilaceae</taxon>
        <taxon>Ideonella</taxon>
    </lineage>
</organism>
<evidence type="ECO:0000313" key="7">
    <source>
        <dbReference type="Proteomes" id="UP000678374"/>
    </source>
</evidence>
<proteinExistence type="inferred from homology"/>
<reference evidence="6" key="1">
    <citation type="submission" date="2021-04" db="EMBL/GenBank/DDBJ databases">
        <title>The genome sequence of Ideonella sp. 4Y11.</title>
        <authorList>
            <person name="Liu Y."/>
        </authorList>
    </citation>
    <scope>NUCLEOTIDE SEQUENCE</scope>
    <source>
        <strain evidence="6">4Y11</strain>
    </source>
</reference>
<feature type="region of interest" description="Disordered" evidence="5">
    <location>
        <begin position="1"/>
        <end position="23"/>
    </location>
</feature>
<comment type="similarity">
    <text evidence="1">Belongs to the TTC38 family.</text>
</comment>
<dbReference type="InterPro" id="IPR011990">
    <property type="entry name" value="TPR-like_helical_dom_sf"/>
</dbReference>
<evidence type="ECO:0000256" key="5">
    <source>
        <dbReference type="SAM" id="MobiDB-lite"/>
    </source>
</evidence>
<dbReference type="PANTHER" id="PTHR16263">
    <property type="entry name" value="TETRATRICOPEPTIDE REPEAT PROTEIN 38"/>
    <property type="match status" value="1"/>
</dbReference>
<name>A0A940YLC0_9BURK</name>
<gene>
    <name evidence="6" type="ORF">KAK06_13555</name>
</gene>
<protein>
    <recommendedName>
        <fullName evidence="2">Tetratricopeptide repeat protein 38</fullName>
    </recommendedName>
</protein>
<evidence type="ECO:0000256" key="3">
    <source>
        <dbReference type="ARBA" id="ARBA00022737"/>
    </source>
</evidence>
<evidence type="ECO:0000256" key="4">
    <source>
        <dbReference type="ARBA" id="ARBA00022803"/>
    </source>
</evidence>
<dbReference type="PANTHER" id="PTHR16263:SF4">
    <property type="entry name" value="TETRATRICOPEPTIDE REPEAT PROTEIN 38"/>
    <property type="match status" value="1"/>
</dbReference>
<accession>A0A940YLC0</accession>
<keyword evidence="7" id="KW-1185">Reference proteome</keyword>
<sequence length="448" mass="49049">MSTPAAPAQLRDQRDQRLGTTSRAAADAAETALWRLVSQIGSPEDALDQACAADPRWAWPQLMRAGQRLLHADGRVDDGVLAALAAAARGIDDAPPREQRHLVALQALVEGRCALACQIWDDLLLEHPHDALALLWAQAWDLRRGELPPLQTRPAEVLPEWSPEDPLQPHLLGLYAFGLQENQRDAQAEDVARRALAREPQVPRAVLAVAHVMESQGRFDDGTAWLRQHQAGWADDSALAAHLWWHMGLFRLEALDLPGVHRLIDAHLSGPTLVGDADHRDAVALLWRLHLLGEDVGARLVQLLAAWPADEGEAGLCAFHDLHVLLALLGADELVRAERWVARVAARAMQAEDARRSNHAVTREVALPVMRALLALARGDAAAACSALRASRPHWPRLGGSRLQRDLLELTLIAAAARAPLQPLHRALLNARRLARAPSPLLRRLEGP</sequence>
<keyword evidence="4" id="KW-0802">TPR repeat</keyword>